<evidence type="ECO:0000313" key="2">
    <source>
        <dbReference type="Proteomes" id="UP000467840"/>
    </source>
</evidence>
<keyword evidence="2" id="KW-1185">Reference proteome</keyword>
<sequence length="113" mass="13381">MHDDSLTMEFDGEICRFNIFDAMRYPSDVHSVCHLDVIDDYIDEIFELGDEVTLKVDLCHDLRKEDITNSKVDLAMSKDLEKIVMELHNLHLLRYVYLVSMRHYLSLYLRNSP</sequence>
<protein>
    <submittedName>
        <fullName evidence="1">Uncharacterized protein</fullName>
    </submittedName>
</protein>
<dbReference type="AlphaFoldDB" id="A0A6A6LD37"/>
<dbReference type="EMBL" id="JAAGAX010000011">
    <property type="protein sequence ID" value="KAF2298218.1"/>
    <property type="molecule type" value="Genomic_DNA"/>
</dbReference>
<accession>A0A6A6LD37</accession>
<reference evidence="1 2" key="1">
    <citation type="journal article" date="2020" name="Mol. Plant">
        <title>The Chromosome-Based Rubber Tree Genome Provides New Insights into Spurge Genome Evolution and Rubber Biosynthesis.</title>
        <authorList>
            <person name="Liu J."/>
            <person name="Shi C."/>
            <person name="Shi C.C."/>
            <person name="Li W."/>
            <person name="Zhang Q.J."/>
            <person name="Zhang Y."/>
            <person name="Li K."/>
            <person name="Lu H.F."/>
            <person name="Shi C."/>
            <person name="Zhu S.T."/>
            <person name="Xiao Z.Y."/>
            <person name="Nan H."/>
            <person name="Yue Y."/>
            <person name="Zhu X.G."/>
            <person name="Wu Y."/>
            <person name="Hong X.N."/>
            <person name="Fan G.Y."/>
            <person name="Tong Y."/>
            <person name="Zhang D."/>
            <person name="Mao C.L."/>
            <person name="Liu Y.L."/>
            <person name="Hao S.J."/>
            <person name="Liu W.Q."/>
            <person name="Lv M.Q."/>
            <person name="Zhang H.B."/>
            <person name="Liu Y."/>
            <person name="Hu-Tang G.R."/>
            <person name="Wang J.P."/>
            <person name="Wang J.H."/>
            <person name="Sun Y.H."/>
            <person name="Ni S.B."/>
            <person name="Chen W.B."/>
            <person name="Zhang X.C."/>
            <person name="Jiao Y.N."/>
            <person name="Eichler E.E."/>
            <person name="Li G.H."/>
            <person name="Liu X."/>
            <person name="Gao L.Z."/>
        </authorList>
    </citation>
    <scope>NUCLEOTIDE SEQUENCE [LARGE SCALE GENOMIC DNA]</scope>
    <source>
        <strain evidence="2">cv. GT1</strain>
        <tissue evidence="1">Leaf</tissue>
    </source>
</reference>
<name>A0A6A6LD37_HEVBR</name>
<proteinExistence type="predicted"/>
<organism evidence="1 2">
    <name type="scientific">Hevea brasiliensis</name>
    <name type="common">Para rubber tree</name>
    <name type="synonym">Siphonia brasiliensis</name>
    <dbReference type="NCBI Taxonomy" id="3981"/>
    <lineage>
        <taxon>Eukaryota</taxon>
        <taxon>Viridiplantae</taxon>
        <taxon>Streptophyta</taxon>
        <taxon>Embryophyta</taxon>
        <taxon>Tracheophyta</taxon>
        <taxon>Spermatophyta</taxon>
        <taxon>Magnoliopsida</taxon>
        <taxon>eudicotyledons</taxon>
        <taxon>Gunneridae</taxon>
        <taxon>Pentapetalae</taxon>
        <taxon>rosids</taxon>
        <taxon>fabids</taxon>
        <taxon>Malpighiales</taxon>
        <taxon>Euphorbiaceae</taxon>
        <taxon>Crotonoideae</taxon>
        <taxon>Micrandreae</taxon>
        <taxon>Hevea</taxon>
    </lineage>
</organism>
<gene>
    <name evidence="1" type="ORF">GH714_019074</name>
</gene>
<dbReference type="Proteomes" id="UP000467840">
    <property type="component" value="Chromosome 1"/>
</dbReference>
<comment type="caution">
    <text evidence="1">The sequence shown here is derived from an EMBL/GenBank/DDBJ whole genome shotgun (WGS) entry which is preliminary data.</text>
</comment>
<evidence type="ECO:0000313" key="1">
    <source>
        <dbReference type="EMBL" id="KAF2298218.1"/>
    </source>
</evidence>